<dbReference type="Pfam" id="PF00392">
    <property type="entry name" value="GntR"/>
    <property type="match status" value="1"/>
</dbReference>
<evidence type="ECO:0000256" key="6">
    <source>
        <dbReference type="ARBA" id="ARBA00023163"/>
    </source>
</evidence>
<dbReference type="Proteomes" id="UP000180088">
    <property type="component" value="Unassembled WGS sequence"/>
</dbReference>
<dbReference type="STRING" id="1903179.BI347_09730"/>
<organism evidence="8 10">
    <name type="scientific">Chromobacterium sphagni</name>
    <dbReference type="NCBI Taxonomy" id="1903179"/>
    <lineage>
        <taxon>Bacteria</taxon>
        <taxon>Pseudomonadati</taxon>
        <taxon>Pseudomonadota</taxon>
        <taxon>Betaproteobacteria</taxon>
        <taxon>Neisseriales</taxon>
        <taxon>Chromobacteriaceae</taxon>
        <taxon>Chromobacterium</taxon>
    </lineage>
</organism>
<dbReference type="SUPFAM" id="SSF53383">
    <property type="entry name" value="PLP-dependent transferases"/>
    <property type="match status" value="1"/>
</dbReference>
<evidence type="ECO:0000256" key="3">
    <source>
        <dbReference type="ARBA" id="ARBA00022898"/>
    </source>
</evidence>
<dbReference type="InterPro" id="IPR004839">
    <property type="entry name" value="Aminotransferase_I/II_large"/>
</dbReference>
<evidence type="ECO:0000256" key="5">
    <source>
        <dbReference type="ARBA" id="ARBA00023125"/>
    </source>
</evidence>
<dbReference type="PANTHER" id="PTHR46577">
    <property type="entry name" value="HTH-TYPE TRANSCRIPTIONAL REGULATORY PROTEIN GABR"/>
    <property type="match status" value="1"/>
</dbReference>
<evidence type="ECO:0000313" key="8">
    <source>
        <dbReference type="EMBL" id="OHX13758.1"/>
    </source>
</evidence>
<dbReference type="CDD" id="cd07377">
    <property type="entry name" value="WHTH_GntR"/>
    <property type="match status" value="1"/>
</dbReference>
<dbReference type="PANTHER" id="PTHR46577:SF1">
    <property type="entry name" value="HTH-TYPE TRANSCRIPTIONAL REGULATORY PROTEIN GABR"/>
    <property type="match status" value="1"/>
</dbReference>
<sequence length="482" mass="53834">MNNDWICDYLRPRLKRNQPDNLSRQLYRQLQELIRTGRLPGNSSLPASRALGKALSLGRNTVLAAYDQLIAEGYLESRHGSGTYVCDAFLAKPPAVSIPRPRQLSARGQHLVEYSRLPTGKLGAFVPGLPELEQFPYRQWQQCLTRQQRQSPLEWLHYQHGGGLPELRAILSQYLYLTRSVRCSPEQLVIASGAQSALGLLAQLLAEPGEIAWLEEPGYSGAQAAMRAGGLLCHPVGVDRHGLQIDPQAPAPRLIYVTPSHQYPTGAVMSLERRLQLLASARQHDSWIIEDDYDSEFCYSANPLAALQGLDQDNRVIYLGTFSKVMFPAMRLAYLVLPPELVDPFRRCQARLLGETSYLQQAAVADFIERGYFARHIRNMRALYLRRQQLLRHALKQYLGDALPIAGGQAGMHLLATLPNGFDEWELQQAAAQQGLWLRPLARHFLNPPTSSGLVLGYAGIADQTILPSVQQLARLLGARLK</sequence>
<dbReference type="InterPro" id="IPR036388">
    <property type="entry name" value="WH-like_DNA-bd_sf"/>
</dbReference>
<keyword evidence="6" id="KW-0804">Transcription</keyword>
<comment type="similarity">
    <text evidence="1">In the C-terminal section; belongs to the class-I pyridoxal-phosphate-dependent aminotransferase family.</text>
</comment>
<keyword evidence="3" id="KW-0663">Pyridoxal phosphate</keyword>
<dbReference type="InterPro" id="IPR036390">
    <property type="entry name" value="WH_DNA-bd_sf"/>
</dbReference>
<dbReference type="InterPro" id="IPR015421">
    <property type="entry name" value="PyrdxlP-dep_Trfase_major"/>
</dbReference>
<name>A0A1S1X2X3_9NEIS</name>
<evidence type="ECO:0000256" key="4">
    <source>
        <dbReference type="ARBA" id="ARBA00023015"/>
    </source>
</evidence>
<evidence type="ECO:0000313" key="10">
    <source>
        <dbReference type="Proteomes" id="UP000180088"/>
    </source>
</evidence>
<keyword evidence="4" id="KW-0805">Transcription regulation</keyword>
<gene>
    <name evidence="9" type="ORF">BI344_11450</name>
    <name evidence="8" type="ORF">BI347_09730</name>
</gene>
<keyword evidence="5" id="KW-0238">DNA-binding</keyword>
<dbReference type="Proteomes" id="UP000180280">
    <property type="component" value="Unassembled WGS sequence"/>
</dbReference>
<dbReference type="GO" id="GO:0003700">
    <property type="term" value="F:DNA-binding transcription factor activity"/>
    <property type="evidence" value="ECO:0007669"/>
    <property type="project" value="InterPro"/>
</dbReference>
<feature type="domain" description="HTH gntR-type" evidence="7">
    <location>
        <begin position="20"/>
        <end position="88"/>
    </location>
</feature>
<dbReference type="GO" id="GO:0030170">
    <property type="term" value="F:pyridoxal phosphate binding"/>
    <property type="evidence" value="ECO:0007669"/>
    <property type="project" value="InterPro"/>
</dbReference>
<protein>
    <recommendedName>
        <fullName evidence="2">Putative 8-amino-7-oxononanoate synthase</fullName>
    </recommendedName>
</protein>
<dbReference type="SMART" id="SM00345">
    <property type="entry name" value="HTH_GNTR"/>
    <property type="match status" value="1"/>
</dbReference>
<evidence type="ECO:0000313" key="9">
    <source>
        <dbReference type="EMBL" id="OHX18134.1"/>
    </source>
</evidence>
<dbReference type="Pfam" id="PF00155">
    <property type="entry name" value="Aminotran_1_2"/>
    <property type="match status" value="1"/>
</dbReference>
<dbReference type="OrthoDB" id="9804020at2"/>
<dbReference type="PROSITE" id="PS50949">
    <property type="entry name" value="HTH_GNTR"/>
    <property type="match status" value="1"/>
</dbReference>
<dbReference type="InterPro" id="IPR015424">
    <property type="entry name" value="PyrdxlP-dep_Trfase"/>
</dbReference>
<dbReference type="EMBL" id="MKCT01000061">
    <property type="protein sequence ID" value="OHX18134.1"/>
    <property type="molecule type" value="Genomic_DNA"/>
</dbReference>
<accession>A0A1S1X2X3</accession>
<dbReference type="InterPro" id="IPR051446">
    <property type="entry name" value="HTH_trans_reg/aminotransferase"/>
</dbReference>
<reference evidence="10 11" key="1">
    <citation type="submission" date="2016-09" db="EMBL/GenBank/DDBJ databases">
        <title>Chromobacterium muskegensis sp. nov., an insecticidal bacterium isolated from Sphagnum bogs.</title>
        <authorList>
            <person name="Sparks M.E."/>
            <person name="Blackburn M.B."/>
            <person name="Gundersen-Rindal D.E."/>
            <person name="Mitchell A."/>
            <person name="Farrar R."/>
            <person name="Kuhar D."/>
        </authorList>
    </citation>
    <scope>NUCLEOTIDE SEQUENCE [LARGE SCALE GENOMIC DNA]</scope>
    <source>
        <strain evidence="9 11">14B-1</strain>
        <strain evidence="8 10">37-2</strain>
    </source>
</reference>
<dbReference type="AlphaFoldDB" id="A0A1S1X2X3"/>
<dbReference type="Gene3D" id="3.40.640.10">
    <property type="entry name" value="Type I PLP-dependent aspartate aminotransferase-like (Major domain)"/>
    <property type="match status" value="1"/>
</dbReference>
<evidence type="ECO:0000256" key="2">
    <source>
        <dbReference type="ARBA" id="ARBA00021531"/>
    </source>
</evidence>
<evidence type="ECO:0000256" key="1">
    <source>
        <dbReference type="ARBA" id="ARBA00005384"/>
    </source>
</evidence>
<keyword evidence="11" id="KW-1185">Reference proteome</keyword>
<comment type="caution">
    <text evidence="8">The sequence shown here is derived from an EMBL/GenBank/DDBJ whole genome shotgun (WGS) entry which is preliminary data.</text>
</comment>
<dbReference type="InterPro" id="IPR000524">
    <property type="entry name" value="Tscrpt_reg_HTH_GntR"/>
</dbReference>
<dbReference type="SUPFAM" id="SSF46785">
    <property type="entry name" value="Winged helix' DNA-binding domain"/>
    <property type="match status" value="1"/>
</dbReference>
<dbReference type="EMBL" id="MKCS01000001">
    <property type="protein sequence ID" value="OHX13758.1"/>
    <property type="molecule type" value="Genomic_DNA"/>
</dbReference>
<evidence type="ECO:0000313" key="11">
    <source>
        <dbReference type="Proteomes" id="UP000180280"/>
    </source>
</evidence>
<evidence type="ECO:0000259" key="7">
    <source>
        <dbReference type="PROSITE" id="PS50949"/>
    </source>
</evidence>
<dbReference type="CDD" id="cd00609">
    <property type="entry name" value="AAT_like"/>
    <property type="match status" value="1"/>
</dbReference>
<dbReference type="Gene3D" id="1.10.10.10">
    <property type="entry name" value="Winged helix-like DNA-binding domain superfamily/Winged helix DNA-binding domain"/>
    <property type="match status" value="1"/>
</dbReference>
<dbReference type="GO" id="GO:0003677">
    <property type="term" value="F:DNA binding"/>
    <property type="evidence" value="ECO:0007669"/>
    <property type="project" value="UniProtKB-KW"/>
</dbReference>
<dbReference type="RefSeq" id="WP_071114347.1">
    <property type="nucleotide sequence ID" value="NZ_MKCS01000001.1"/>
</dbReference>
<proteinExistence type="inferred from homology"/>